<gene>
    <name evidence="2" type="ORF">L5515_019598</name>
</gene>
<keyword evidence="3" id="KW-1185">Reference proteome</keyword>
<dbReference type="InterPro" id="IPR003839">
    <property type="entry name" value="7TM_GPCR_serpentine_rcpt_Sru"/>
</dbReference>
<evidence type="ECO:0000256" key="1">
    <source>
        <dbReference type="SAM" id="Phobius"/>
    </source>
</evidence>
<dbReference type="EMBL" id="CP092625">
    <property type="protein sequence ID" value="UMM44449.1"/>
    <property type="molecule type" value="Genomic_DNA"/>
</dbReference>
<feature type="transmembrane region" description="Helical" evidence="1">
    <location>
        <begin position="122"/>
        <end position="141"/>
    </location>
</feature>
<feature type="transmembrane region" description="Helical" evidence="1">
    <location>
        <begin position="162"/>
        <end position="178"/>
    </location>
</feature>
<name>A0AAE9FPS4_CAEBR</name>
<accession>A0AAE9FPS4</accession>
<feature type="transmembrane region" description="Helical" evidence="1">
    <location>
        <begin position="198"/>
        <end position="218"/>
    </location>
</feature>
<dbReference type="Pfam" id="PF10322">
    <property type="entry name" value="7TM_GPCR_Sru"/>
    <property type="match status" value="1"/>
</dbReference>
<sequence>MTDMALIRIPQSGFENAWFIEYENHPFVLAMYHLYLACSTYSRTLVVMLSVFRVVMAYYPKDHMYTNNWIGFSFVIIYPMILYFTYQAPVFEFHSQLAQYFSSNRTDATLELNWKIMIIPNFPLSMVLLSCCVFLLAVYLFKFRDTFFVPTGSRSRERSFRNELAWTLTTAACFYHFLEDTLVEIFSNLSQEIFGDLISILPFTHNIGNLFIAVIFWATHPIFGRNGLISTYRMETRNQ</sequence>
<evidence type="ECO:0000313" key="2">
    <source>
        <dbReference type="EMBL" id="UMM44449.1"/>
    </source>
</evidence>
<feature type="transmembrane region" description="Helical" evidence="1">
    <location>
        <begin position="68"/>
        <end position="86"/>
    </location>
</feature>
<protein>
    <submittedName>
        <fullName evidence="2">Uncharacterized protein</fullName>
    </submittedName>
</protein>
<feature type="transmembrane region" description="Helical" evidence="1">
    <location>
        <begin position="32"/>
        <end position="56"/>
    </location>
</feature>
<reference evidence="2 3" key="1">
    <citation type="submission" date="2022-04" db="EMBL/GenBank/DDBJ databases">
        <title>Chromosome-level reference genomes for two strains of Caenorhabditis briggsae: an improved platform for comparative genomics.</title>
        <authorList>
            <person name="Stevens L."/>
            <person name="Andersen E."/>
        </authorList>
    </citation>
    <scope>NUCLEOTIDE SEQUENCE [LARGE SCALE GENOMIC DNA]</scope>
    <source>
        <strain evidence="2">VX34</strain>
        <tissue evidence="2">Whole-organism</tissue>
    </source>
</reference>
<dbReference type="PANTHER" id="PTHR46045:SF5">
    <property type="entry name" value="SERPENTINE RECEPTOR, CLASS U"/>
    <property type="match status" value="1"/>
</dbReference>
<evidence type="ECO:0000313" key="3">
    <source>
        <dbReference type="Proteomes" id="UP000829354"/>
    </source>
</evidence>
<keyword evidence="1" id="KW-1133">Transmembrane helix</keyword>
<keyword evidence="1" id="KW-0472">Membrane</keyword>
<dbReference type="PANTHER" id="PTHR46045">
    <property type="entry name" value="SERPENTINE RECEPTOR, CLASS U-RELATED"/>
    <property type="match status" value="1"/>
</dbReference>
<dbReference type="Proteomes" id="UP000829354">
    <property type="component" value="Chromosome X"/>
</dbReference>
<proteinExistence type="predicted"/>
<dbReference type="AlphaFoldDB" id="A0AAE9FPS4"/>
<organism evidence="2 3">
    <name type="scientific">Caenorhabditis briggsae</name>
    <dbReference type="NCBI Taxonomy" id="6238"/>
    <lineage>
        <taxon>Eukaryota</taxon>
        <taxon>Metazoa</taxon>
        <taxon>Ecdysozoa</taxon>
        <taxon>Nematoda</taxon>
        <taxon>Chromadorea</taxon>
        <taxon>Rhabditida</taxon>
        <taxon>Rhabditina</taxon>
        <taxon>Rhabditomorpha</taxon>
        <taxon>Rhabditoidea</taxon>
        <taxon>Rhabditidae</taxon>
        <taxon>Peloderinae</taxon>
        <taxon>Caenorhabditis</taxon>
    </lineage>
</organism>
<keyword evidence="1" id="KW-0812">Transmembrane</keyword>